<evidence type="ECO:0000313" key="3">
    <source>
        <dbReference type="EMBL" id="NKT80912.1"/>
    </source>
</evidence>
<evidence type="ECO:0000259" key="1">
    <source>
        <dbReference type="SMART" id="SM00858"/>
    </source>
</evidence>
<protein>
    <submittedName>
        <fullName evidence="3">Flagellar biosynthesis protein FlgA</fullName>
    </submittedName>
</protein>
<evidence type="ECO:0000313" key="2">
    <source>
        <dbReference type="EMBL" id="NKS28240.1"/>
    </source>
</evidence>
<keyword evidence="3" id="KW-0282">Flagellum</keyword>
<dbReference type="EMBL" id="WVDC01000001">
    <property type="protein sequence ID" value="NKW40563.1"/>
    <property type="molecule type" value="Genomic_DNA"/>
</dbReference>
<name>A0A9Q5WRW8_RHOHA</name>
<dbReference type="Proteomes" id="UP000608063">
    <property type="component" value="Unassembled WGS sequence"/>
</dbReference>
<organism evidence="3 5">
    <name type="scientific">Rhodococcus hoagii</name>
    <name type="common">Corynebacterium equii</name>
    <dbReference type="NCBI Taxonomy" id="43767"/>
    <lineage>
        <taxon>Bacteria</taxon>
        <taxon>Bacillati</taxon>
        <taxon>Actinomycetota</taxon>
        <taxon>Actinomycetes</taxon>
        <taxon>Mycobacteriales</taxon>
        <taxon>Nocardiaceae</taxon>
        <taxon>Prescottella</taxon>
    </lineage>
</organism>
<dbReference type="InterPro" id="IPR013974">
    <property type="entry name" value="SAF"/>
</dbReference>
<dbReference type="EMBL" id="WVBC01000034">
    <property type="protein sequence ID" value="NKT80912.1"/>
    <property type="molecule type" value="Genomic_DNA"/>
</dbReference>
<reference evidence="3" key="1">
    <citation type="journal article" date="2020" name="Environ. Microbiol.">
        <title>The novel and transferable erm(51) gene confers Macrolides, Lincosamides, and Streptogramins B (MLSB) resistance to clonal Rhodococcus equi in the environment.</title>
        <authorList>
            <person name="Huber L."/>
            <person name="Giguere S."/>
            <person name="Slovis N.M."/>
            <person name="Alvarez-Narvaez S."/>
            <person name="Hart K.A."/>
            <person name="Greiter M."/>
            <person name="Morris E.R.A."/>
            <person name="Cohen N.D."/>
        </authorList>
    </citation>
    <scope>NUCLEOTIDE SEQUENCE</scope>
    <source>
        <strain evidence="3">Lh_116_1</strain>
        <strain evidence="2">Lh_141_1</strain>
        <strain evidence="4">Lh_16_1</strain>
    </source>
</reference>
<dbReference type="Proteomes" id="UP000603463">
    <property type="component" value="Unassembled WGS sequence"/>
</dbReference>
<dbReference type="SMART" id="SM00858">
    <property type="entry name" value="SAF"/>
    <property type="match status" value="1"/>
</dbReference>
<dbReference type="AlphaFoldDB" id="A0A9Q5WRW8"/>
<dbReference type="Proteomes" id="UP000605618">
    <property type="component" value="Unassembled WGS sequence"/>
</dbReference>
<accession>A0A9Q5WRW8</accession>
<feature type="domain" description="SAF" evidence="1">
    <location>
        <begin position="65"/>
        <end position="127"/>
    </location>
</feature>
<dbReference type="EMBL" id="WUYZ01000007">
    <property type="protein sequence ID" value="NKS28240.1"/>
    <property type="molecule type" value="Genomic_DNA"/>
</dbReference>
<proteinExistence type="predicted"/>
<dbReference type="Pfam" id="PF08666">
    <property type="entry name" value="SAF"/>
    <property type="match status" value="1"/>
</dbReference>
<evidence type="ECO:0000313" key="5">
    <source>
        <dbReference type="Proteomes" id="UP000603463"/>
    </source>
</evidence>
<dbReference type="CDD" id="cd11614">
    <property type="entry name" value="SAF_CpaB_FlgA_like"/>
    <property type="match status" value="1"/>
</dbReference>
<keyword evidence="3" id="KW-0966">Cell projection</keyword>
<dbReference type="Gene3D" id="3.90.1210.10">
    <property type="entry name" value="Antifreeze-like/N-acetylneuraminic acid synthase C-terminal domain"/>
    <property type="match status" value="1"/>
</dbReference>
<dbReference type="RefSeq" id="WP_005514803.1">
    <property type="nucleotide sequence ID" value="NZ_AP024181.1"/>
</dbReference>
<evidence type="ECO:0000313" key="4">
    <source>
        <dbReference type="EMBL" id="NKW40563.1"/>
    </source>
</evidence>
<sequence>MPKYSVRSRGPSPDASLAPTLLGRVGAAVRPDWARTDTARRVTAGVLIVAAGVLLLRDGLRDSGAPVLVAAHDLTPGTVLTPDDVRVVARPDPDLPEGSVRVVADASGRTVASPVRAGEMLTDVRLLGPRLTEAAAGAPDARMVPVRLTDPGLSELIRAGDRVDVLTVDQTSGPTETRRPAATVLATDATVVLVSPESSGAGRRDRVVMLALPAPAAGAVATASLTDALTVTLR</sequence>
<comment type="caution">
    <text evidence="3">The sequence shown here is derived from an EMBL/GenBank/DDBJ whole genome shotgun (WGS) entry which is preliminary data.</text>
</comment>
<keyword evidence="3" id="KW-0969">Cilium</keyword>
<gene>
    <name evidence="2" type="ORF">GS505_20950</name>
    <name evidence="3" type="ORF">GS882_22830</name>
    <name evidence="4" type="ORF">GS947_02765</name>
</gene>